<gene>
    <name evidence="1" type="ORF">SAY87_008798</name>
</gene>
<sequence>MMGQSSINEATKGARMAIQGGIETKCIEPAKTLAIMKSIKDKGSKSSSNFLFEMVISHLPMLQHYRNYGCCDLIKKNRNYRAVVKAKDDHTFDEMKVQDAGRSRR</sequence>
<proteinExistence type="predicted"/>
<accession>A0AAN7PWG1</accession>
<dbReference type="Proteomes" id="UP001345219">
    <property type="component" value="Chromosome 8"/>
</dbReference>
<dbReference type="AlphaFoldDB" id="A0AAN7PWG1"/>
<protein>
    <submittedName>
        <fullName evidence="1">Uncharacterized protein</fullName>
    </submittedName>
</protein>
<keyword evidence="2" id="KW-1185">Reference proteome</keyword>
<reference evidence="1 2" key="1">
    <citation type="journal article" date="2023" name="Hortic Res">
        <title>Pangenome of water caltrop reveals structural variations and asymmetric subgenome divergence after allopolyploidization.</title>
        <authorList>
            <person name="Zhang X."/>
            <person name="Chen Y."/>
            <person name="Wang L."/>
            <person name="Yuan Y."/>
            <person name="Fang M."/>
            <person name="Shi L."/>
            <person name="Lu R."/>
            <person name="Comes H.P."/>
            <person name="Ma Y."/>
            <person name="Chen Y."/>
            <person name="Huang G."/>
            <person name="Zhou Y."/>
            <person name="Zheng Z."/>
            <person name="Qiu Y."/>
        </authorList>
    </citation>
    <scope>NUCLEOTIDE SEQUENCE [LARGE SCALE GENOMIC DNA]</scope>
    <source>
        <tissue evidence="1">Roots</tissue>
    </source>
</reference>
<organism evidence="1 2">
    <name type="scientific">Trapa incisa</name>
    <dbReference type="NCBI Taxonomy" id="236973"/>
    <lineage>
        <taxon>Eukaryota</taxon>
        <taxon>Viridiplantae</taxon>
        <taxon>Streptophyta</taxon>
        <taxon>Embryophyta</taxon>
        <taxon>Tracheophyta</taxon>
        <taxon>Spermatophyta</taxon>
        <taxon>Magnoliopsida</taxon>
        <taxon>eudicotyledons</taxon>
        <taxon>Gunneridae</taxon>
        <taxon>Pentapetalae</taxon>
        <taxon>rosids</taxon>
        <taxon>malvids</taxon>
        <taxon>Myrtales</taxon>
        <taxon>Lythraceae</taxon>
        <taxon>Trapa</taxon>
    </lineage>
</organism>
<evidence type="ECO:0000313" key="2">
    <source>
        <dbReference type="Proteomes" id="UP001345219"/>
    </source>
</evidence>
<dbReference type="EMBL" id="JAXIOK010000014">
    <property type="protein sequence ID" value="KAK4755041.1"/>
    <property type="molecule type" value="Genomic_DNA"/>
</dbReference>
<comment type="caution">
    <text evidence="1">The sequence shown here is derived from an EMBL/GenBank/DDBJ whole genome shotgun (WGS) entry which is preliminary data.</text>
</comment>
<name>A0AAN7PWG1_9MYRT</name>
<evidence type="ECO:0000313" key="1">
    <source>
        <dbReference type="EMBL" id="KAK4755041.1"/>
    </source>
</evidence>